<dbReference type="AlphaFoldDB" id="A0A0H2WC72"/>
<dbReference type="EMBL" id="CP000011">
    <property type="protein sequence ID" value="AAU46428.1"/>
    <property type="molecule type" value="Genomic_DNA"/>
</dbReference>
<evidence type="ECO:0000313" key="2">
    <source>
        <dbReference type="EMBL" id="AAU46428.1"/>
    </source>
</evidence>
<sequence>MFRVAKGIRKSNARGVFRFCRVSAGVGSSGRRSPARCVRGRVGRRK</sequence>
<proteinExistence type="predicted"/>
<reference evidence="2 3" key="1">
    <citation type="journal article" date="2004" name="Proc. Natl. Acad. Sci. U.S.A.">
        <title>Structural flexibility in the Burkholderia mallei genome.</title>
        <authorList>
            <person name="Nierman W.C."/>
            <person name="DeShazer D."/>
            <person name="Kim H.S."/>
            <person name="Tettelin H."/>
            <person name="Nelson K.E."/>
            <person name="Feldblyum T."/>
            <person name="Ulrich R.L."/>
            <person name="Ronning C.M."/>
            <person name="Brinkac L.M."/>
            <person name="Daugherty S.C."/>
            <person name="Davidsen T.D."/>
            <person name="Deboy R.T."/>
            <person name="Dimitrov G."/>
            <person name="Dodson R.J."/>
            <person name="Durkin A.S."/>
            <person name="Gwinn M.L."/>
            <person name="Haft D.H."/>
            <person name="Khouri H."/>
            <person name="Kolonay J.F."/>
            <person name="Madupu R."/>
            <person name="Mohammoud Y."/>
            <person name="Nelson W.C."/>
            <person name="Radune D."/>
            <person name="Romero C.M."/>
            <person name="Sarria S."/>
            <person name="Selengut J."/>
            <person name="Shamblin C."/>
            <person name="Sullivan S.A."/>
            <person name="White O."/>
            <person name="Yu Y."/>
            <person name="Zafar N."/>
            <person name="Zhou L."/>
            <person name="Fraser C.M."/>
        </authorList>
    </citation>
    <scope>NUCLEOTIDE SEQUENCE [LARGE SCALE GENOMIC DNA]</scope>
    <source>
        <strain evidence="2 3">ATCC 23344</strain>
    </source>
</reference>
<feature type="compositionally biased region" description="Low complexity" evidence="1">
    <location>
        <begin position="25"/>
        <end position="36"/>
    </location>
</feature>
<feature type="region of interest" description="Disordered" evidence="1">
    <location>
        <begin position="25"/>
        <end position="46"/>
    </location>
</feature>
<accession>A0A0H2WC72</accession>
<keyword evidence="3" id="KW-1185">Reference proteome</keyword>
<evidence type="ECO:0000313" key="3">
    <source>
        <dbReference type="Proteomes" id="UP000006693"/>
    </source>
</evidence>
<protein>
    <submittedName>
        <fullName evidence="2">Uncharacterized protein</fullName>
    </submittedName>
</protein>
<organism evidence="2 3">
    <name type="scientific">Burkholderia mallei (strain ATCC 23344)</name>
    <dbReference type="NCBI Taxonomy" id="243160"/>
    <lineage>
        <taxon>Bacteria</taxon>
        <taxon>Pseudomonadati</taxon>
        <taxon>Pseudomonadota</taxon>
        <taxon>Betaproteobacteria</taxon>
        <taxon>Burkholderiales</taxon>
        <taxon>Burkholderiaceae</taxon>
        <taxon>Burkholderia</taxon>
        <taxon>pseudomallei group</taxon>
    </lineage>
</organism>
<dbReference type="HOGENOM" id="CLU_3181163_0_0_4"/>
<evidence type="ECO:0000256" key="1">
    <source>
        <dbReference type="SAM" id="MobiDB-lite"/>
    </source>
</evidence>
<dbReference type="Proteomes" id="UP000006693">
    <property type="component" value="Chromosome 2"/>
</dbReference>
<name>A0A0H2WC72_BURMA</name>
<dbReference type="KEGG" id="bma:BMAA1011"/>
<gene>
    <name evidence="2" type="ordered locus">BMAA1011</name>
</gene>